<feature type="transmembrane region" description="Helical" evidence="2">
    <location>
        <begin position="526"/>
        <end position="545"/>
    </location>
</feature>
<proteinExistence type="predicted"/>
<keyword evidence="2" id="KW-0812">Transmembrane</keyword>
<name>A0A9X5FCW1_9MICO</name>
<dbReference type="InterPro" id="IPR029044">
    <property type="entry name" value="Nucleotide-diphossugar_trans"/>
</dbReference>
<evidence type="ECO:0000256" key="1">
    <source>
        <dbReference type="SAM" id="MobiDB-lite"/>
    </source>
</evidence>
<feature type="transmembrane region" description="Helical" evidence="2">
    <location>
        <begin position="588"/>
        <end position="610"/>
    </location>
</feature>
<evidence type="ECO:0000256" key="2">
    <source>
        <dbReference type="SAM" id="Phobius"/>
    </source>
</evidence>
<evidence type="ECO:0000313" key="3">
    <source>
        <dbReference type="EMBL" id="NKX93733.1"/>
    </source>
</evidence>
<feature type="transmembrane region" description="Helical" evidence="2">
    <location>
        <begin position="616"/>
        <end position="632"/>
    </location>
</feature>
<keyword evidence="2" id="KW-1133">Transmembrane helix</keyword>
<dbReference type="Pfam" id="PF13641">
    <property type="entry name" value="Glyco_tranf_2_3"/>
    <property type="match status" value="1"/>
</dbReference>
<feature type="transmembrane region" description="Helical" evidence="2">
    <location>
        <begin position="745"/>
        <end position="766"/>
    </location>
</feature>
<gene>
    <name evidence="3" type="ORF">HF995_10710</name>
</gene>
<dbReference type="RefSeq" id="WP_168447789.1">
    <property type="nucleotide sequence ID" value="NZ_JAAXOW010000003.1"/>
</dbReference>
<dbReference type="Proteomes" id="UP000774283">
    <property type="component" value="Unassembled WGS sequence"/>
</dbReference>
<dbReference type="EMBL" id="JAAXOW010000003">
    <property type="protein sequence ID" value="NKX93733.1"/>
    <property type="molecule type" value="Genomic_DNA"/>
</dbReference>
<feature type="transmembrane region" description="Helical" evidence="2">
    <location>
        <begin position="813"/>
        <end position="835"/>
    </location>
</feature>
<dbReference type="AlphaFoldDB" id="A0A9X5FCW1"/>
<organism evidence="3 4">
    <name type="scientific">Sanguibacter hominis ATCC BAA-789</name>
    <dbReference type="NCBI Taxonomy" id="1312740"/>
    <lineage>
        <taxon>Bacteria</taxon>
        <taxon>Bacillati</taxon>
        <taxon>Actinomycetota</taxon>
        <taxon>Actinomycetes</taxon>
        <taxon>Micrococcales</taxon>
        <taxon>Sanguibacteraceae</taxon>
        <taxon>Sanguibacter</taxon>
    </lineage>
</organism>
<dbReference type="SUPFAM" id="SSF53448">
    <property type="entry name" value="Nucleotide-diphospho-sugar transferases"/>
    <property type="match status" value="1"/>
</dbReference>
<feature type="region of interest" description="Disordered" evidence="1">
    <location>
        <begin position="99"/>
        <end position="118"/>
    </location>
</feature>
<feature type="transmembrane region" description="Helical" evidence="2">
    <location>
        <begin position="499"/>
        <end position="519"/>
    </location>
</feature>
<feature type="transmembrane region" description="Helical" evidence="2">
    <location>
        <begin position="301"/>
        <end position="322"/>
    </location>
</feature>
<comment type="caution">
    <text evidence="3">The sequence shown here is derived from an EMBL/GenBank/DDBJ whole genome shotgun (WGS) entry which is preliminary data.</text>
</comment>
<accession>A0A9X5FCW1</accession>
<sequence>MTHPTQHPAPHVSTLDVTAIVVTRGATPFLPTTLAAVGSSTLAPRRLVVVDVVPREKDRAELPDRLGPDSVAVTALHAPDADTFGEAVSAAIAHLTAVPVPDTGRRQRRPGPAQHAPAPDMALDGWLWLLHDDSPPEPGALDALVRAVENKPSVVIAGAKQRDLDNPTRLLEVGLTTSPTGERMTGIEDGEVDQGQHDGAEDVLGVGLAGALVNLDAWRTLGGTDPAYGRYGDGLEMCRRARLAGRRVIVVPQAAVRHARASLTDRRDLDPEHVPEPERTFGARRRSTLHYRLVGAAPAAVPLHMLAILLAAPFLAMAHLAAKRPRRARAELTAAVRSVLRPVALARSRRRARLTAALPRRAITPLRATWRDVASERRDRRLSQAARRRAAMTADPFARAERRRDLARRTGALVSTVLLLAVATVWWLGPAIGPLADGGRFVSANLLPAGVSLSGLWHDVADGWLRTGTGAPGASDPLLVTLLPATAVAHLLGGDLQSVVNVLLLLSPVLAGTGAWFAAGTATKSLVLRTVAALAWVAAPSLAVGLVDGRFGAVLAHVALPWVAWGALRGVGLGARAPLAPAAAGADVVLAPGGSLPAAALGGLAAAAAVGGAPHLALPLLLSLLILAALLPRPRGQRGYRRNLGLVAVPVLLVIAPLVAELLRSGPRAHWRVLLTDPGVATASSTVPAWQQLLGWPVPAEEWFPRWTGIAWFDAALPFAVGTLVVLAAVSALTRSGLRARAVRGAWLVAALALAAAAAAGLLVVGQGADGGVRTWTGGAVSLVLLALGGAALVGLDGVTVRAAQHSFGWRQLGLGVGVAAIVAASGATIAHAGLSADLTASSGHGLRVLDRDVVPAVGRQIQDAPRAGRVLVLDAGDEITYQLLRGNGPLLTESSVVLTERALHAVDAERPLGQAVAALVGVSGEEAAPLADLGVAAVVVSPAGTPAQRESLVATLGTSAALEQVAEGDYGTIWRVSAGQPSADGTPAVVSWARVVDAQGAATVVPADGTSIDVDLSATSQPAAAGTWAAEPGRRVLVLAESADPGWRATLDGRPLTPVEGDRWEQAFELPADADGRLVVRFESTGSGWWRATLVGFAVVYALLLIPVRRKVTVR</sequence>
<reference evidence="3 4" key="1">
    <citation type="submission" date="2020-04" db="EMBL/GenBank/DDBJ databases">
        <title>MicrobeNet Type strains.</title>
        <authorList>
            <person name="Nicholson A.C."/>
        </authorList>
    </citation>
    <scope>NUCLEOTIDE SEQUENCE [LARGE SCALE GENOMIC DNA]</scope>
    <source>
        <strain evidence="3 4">ATCC BAA-789</strain>
    </source>
</reference>
<keyword evidence="2" id="KW-0472">Membrane</keyword>
<evidence type="ECO:0000313" key="4">
    <source>
        <dbReference type="Proteomes" id="UP000774283"/>
    </source>
</evidence>
<feature type="transmembrane region" description="Helical" evidence="2">
    <location>
        <begin position="551"/>
        <end position="568"/>
    </location>
</feature>
<protein>
    <submittedName>
        <fullName evidence="3">Glycosyltransferase family 2 protein</fullName>
    </submittedName>
</protein>
<dbReference type="PANTHER" id="PTHR43179">
    <property type="entry name" value="RHAMNOSYLTRANSFERASE WBBL"/>
    <property type="match status" value="1"/>
</dbReference>
<feature type="transmembrane region" description="Helical" evidence="2">
    <location>
        <begin position="644"/>
        <end position="663"/>
    </location>
</feature>
<dbReference type="PANTHER" id="PTHR43179:SF7">
    <property type="entry name" value="RHAMNOSYLTRANSFERASE WBBL"/>
    <property type="match status" value="1"/>
</dbReference>
<keyword evidence="4" id="KW-1185">Reference proteome</keyword>
<dbReference type="Gene3D" id="3.90.550.10">
    <property type="entry name" value="Spore Coat Polysaccharide Biosynthesis Protein SpsA, Chain A"/>
    <property type="match status" value="1"/>
</dbReference>
<feature type="transmembrane region" description="Helical" evidence="2">
    <location>
        <begin position="1089"/>
        <end position="1109"/>
    </location>
</feature>
<feature type="transmembrane region" description="Helical" evidence="2">
    <location>
        <begin position="778"/>
        <end position="801"/>
    </location>
</feature>
<feature type="transmembrane region" description="Helical" evidence="2">
    <location>
        <begin position="411"/>
        <end position="429"/>
    </location>
</feature>
<feature type="transmembrane region" description="Helical" evidence="2">
    <location>
        <begin position="710"/>
        <end position="733"/>
    </location>
</feature>